<feature type="region of interest" description="Disordered" evidence="1">
    <location>
        <begin position="77"/>
        <end position="108"/>
    </location>
</feature>
<evidence type="ECO:0000256" key="1">
    <source>
        <dbReference type="SAM" id="MobiDB-lite"/>
    </source>
</evidence>
<dbReference type="SUPFAM" id="SSF82771">
    <property type="entry name" value="GIY-YIG endonuclease"/>
    <property type="match status" value="1"/>
</dbReference>
<protein>
    <submittedName>
        <fullName evidence="2">GIY-YIG endonuclease</fullName>
    </submittedName>
</protein>
<keyword evidence="2" id="KW-0540">Nuclease</keyword>
<evidence type="ECO:0000313" key="2">
    <source>
        <dbReference type="EMBL" id="UBU98542.1"/>
    </source>
</evidence>
<reference evidence="2" key="1">
    <citation type="submission" date="2021-01" db="EMBL/GenBank/DDBJ databases">
        <authorList>
            <person name="Sun H.-H."/>
            <person name="Zhang S."/>
            <person name="Zhang Y.-J."/>
        </authorList>
    </citation>
    <scope>NUCLEOTIDE SEQUENCE</scope>
    <source>
        <strain evidence="2">CMM1</strain>
    </source>
</reference>
<dbReference type="NCBIfam" id="TIGR01453">
    <property type="entry name" value="grpIintron_endo"/>
    <property type="match status" value="1"/>
</dbReference>
<dbReference type="InterPro" id="IPR035901">
    <property type="entry name" value="GIY-YIG_endonuc_sf"/>
</dbReference>
<dbReference type="InterPro" id="IPR006350">
    <property type="entry name" value="Intron_endoG1"/>
</dbReference>
<feature type="compositionally biased region" description="Basic and acidic residues" evidence="1">
    <location>
        <begin position="84"/>
        <end position="98"/>
    </location>
</feature>
<dbReference type="GeneID" id="68665202"/>
<dbReference type="AlphaFoldDB" id="A0A8K1I886"/>
<keyword evidence="2" id="KW-0496">Mitochondrion</keyword>
<proteinExistence type="predicted"/>
<name>A0A8K1I886_9PEZI</name>
<dbReference type="EMBL" id="MW538937">
    <property type="protein sequence ID" value="UBU98542.1"/>
    <property type="molecule type" value="Genomic_DNA"/>
</dbReference>
<organism evidence="2">
    <name type="scientific">Morchella brunnea</name>
    <dbReference type="NCBI Taxonomy" id="1174671"/>
    <lineage>
        <taxon>Eukaryota</taxon>
        <taxon>Fungi</taxon>
        <taxon>Dikarya</taxon>
        <taxon>Ascomycota</taxon>
        <taxon>Pezizomycotina</taxon>
        <taxon>Pezizomycetes</taxon>
        <taxon>Pezizales</taxon>
        <taxon>Morchellaceae</taxon>
        <taxon>Morchella</taxon>
    </lineage>
</organism>
<dbReference type="Gene3D" id="3.40.1440.10">
    <property type="entry name" value="GIY-YIG endonuclease"/>
    <property type="match status" value="1"/>
</dbReference>
<accession>A0A8K1I886</accession>
<gene>
    <name evidence="2" type="primary">orf108D</name>
</gene>
<keyword evidence="2" id="KW-0378">Hydrolase</keyword>
<keyword evidence="2" id="KW-0255">Endonuclease</keyword>
<dbReference type="RefSeq" id="YP_010218705.1">
    <property type="nucleotide sequence ID" value="NC_058917.1"/>
</dbReference>
<geneLocation type="mitochondrion" evidence="2"/>
<sequence length="108" mass="12207">MEKDYKIVNILALSIKRRARVARPLQPPQMRGAAIIKYGHSNFTLEILEYCEPSNAVAREQHYIDILKPQYNILQTAGSPLGRKHSEEAKASPRRGDAASRLGRLHSE</sequence>
<dbReference type="GO" id="GO:0004519">
    <property type="term" value="F:endonuclease activity"/>
    <property type="evidence" value="ECO:0007669"/>
    <property type="project" value="UniProtKB-KW"/>
</dbReference>